<organism evidence="1 2">
    <name type="scientific">Purpureocillium lilacinum</name>
    <name type="common">Paecilomyces lilacinus</name>
    <dbReference type="NCBI Taxonomy" id="33203"/>
    <lineage>
        <taxon>Eukaryota</taxon>
        <taxon>Fungi</taxon>
        <taxon>Dikarya</taxon>
        <taxon>Ascomycota</taxon>
        <taxon>Pezizomycotina</taxon>
        <taxon>Sordariomycetes</taxon>
        <taxon>Hypocreomycetidae</taxon>
        <taxon>Hypocreales</taxon>
        <taxon>Ophiocordycipitaceae</taxon>
        <taxon>Purpureocillium</taxon>
    </lineage>
</organism>
<reference evidence="1 2" key="1">
    <citation type="journal article" date="2016" name="Front. Microbiol.">
        <title>Genome and transcriptome sequences reveal the specific parasitism of the nematophagous Purpureocillium lilacinum 36-1.</title>
        <authorList>
            <person name="Xie J."/>
            <person name="Li S."/>
            <person name="Mo C."/>
            <person name="Xiao X."/>
            <person name="Peng D."/>
            <person name="Wang G."/>
            <person name="Xiao Y."/>
        </authorList>
    </citation>
    <scope>NUCLEOTIDE SEQUENCE [LARGE SCALE GENOMIC DNA]</scope>
    <source>
        <strain evidence="1 2">36-1</strain>
    </source>
</reference>
<comment type="caution">
    <text evidence="1">The sequence shown here is derived from an EMBL/GenBank/DDBJ whole genome shotgun (WGS) entry which is preliminary data.</text>
</comment>
<dbReference type="EMBL" id="LCWV01000001">
    <property type="protein sequence ID" value="PWI76704.1"/>
    <property type="molecule type" value="Genomic_DNA"/>
</dbReference>
<proteinExistence type="predicted"/>
<dbReference type="Proteomes" id="UP000245956">
    <property type="component" value="Unassembled WGS sequence"/>
</dbReference>
<dbReference type="AlphaFoldDB" id="A0A2U3EQB7"/>
<sequence>MVHTAQQGNALASPRVRTVVPPVTTSCMHKSAPAALRLEAECLASSLGGARARGVFGLATTTARRMVVRVQHWVSPPTHIQHGITGRGMARQVPTVASMASTPSLTLIAIGRSVSPPSSRARTNTVNP</sequence>
<gene>
    <name evidence="1" type="ORF">PCL_03898</name>
</gene>
<name>A0A2U3EQB7_PURLI</name>
<protein>
    <submittedName>
        <fullName evidence="1">Uncharacterized protein</fullName>
    </submittedName>
</protein>
<evidence type="ECO:0000313" key="2">
    <source>
        <dbReference type="Proteomes" id="UP000245956"/>
    </source>
</evidence>
<evidence type="ECO:0000313" key="1">
    <source>
        <dbReference type="EMBL" id="PWI76704.1"/>
    </source>
</evidence>
<accession>A0A2U3EQB7</accession>